<dbReference type="InterPro" id="IPR027417">
    <property type="entry name" value="P-loop_NTPase"/>
</dbReference>
<accession>A0ABX6QRX9</accession>
<feature type="domain" description="ABC transporter" evidence="9">
    <location>
        <begin position="1"/>
        <end position="236"/>
    </location>
</feature>
<dbReference type="PANTHER" id="PTHR42781:SF1">
    <property type="entry name" value="THIAMINE IMPORT ATP-BINDING PROTEIN THIQ"/>
    <property type="match status" value="1"/>
</dbReference>
<keyword evidence="2" id="KW-0813">Transport</keyword>
<evidence type="ECO:0000256" key="6">
    <source>
        <dbReference type="ARBA" id="ARBA00022840"/>
    </source>
</evidence>
<gene>
    <name evidence="10" type="ORF">FE840_003995</name>
</gene>
<name>A0ABX6QRX9_9HYPH</name>
<dbReference type="Gene3D" id="3.40.50.300">
    <property type="entry name" value="P-loop containing nucleotide triphosphate hydrolases"/>
    <property type="match status" value="1"/>
</dbReference>
<dbReference type="PROSITE" id="PS50893">
    <property type="entry name" value="ABC_TRANSPORTER_2"/>
    <property type="match status" value="1"/>
</dbReference>
<keyword evidence="5" id="KW-0547">Nucleotide-binding</keyword>
<keyword evidence="11" id="KW-1185">Reference proteome</keyword>
<evidence type="ECO:0000256" key="1">
    <source>
        <dbReference type="ARBA" id="ARBA00005417"/>
    </source>
</evidence>
<comment type="similarity">
    <text evidence="1">Belongs to the ABC transporter superfamily.</text>
</comment>
<dbReference type="RefSeq" id="WP_138287388.1">
    <property type="nucleotide sequence ID" value="NZ_CP058350.1"/>
</dbReference>
<dbReference type="InterPro" id="IPR017871">
    <property type="entry name" value="ABC_transporter-like_CS"/>
</dbReference>
<proteinExistence type="inferred from homology"/>
<evidence type="ECO:0000256" key="2">
    <source>
        <dbReference type="ARBA" id="ARBA00022448"/>
    </source>
</evidence>
<dbReference type="PROSITE" id="PS00211">
    <property type="entry name" value="ABC_TRANSPORTER_1"/>
    <property type="match status" value="1"/>
</dbReference>
<evidence type="ECO:0000256" key="7">
    <source>
        <dbReference type="ARBA" id="ARBA00022967"/>
    </source>
</evidence>
<keyword evidence="6 10" id="KW-0067">ATP-binding</keyword>
<keyword evidence="8" id="KW-0472">Membrane</keyword>
<keyword evidence="7" id="KW-1278">Translocase</keyword>
<reference evidence="10 11" key="1">
    <citation type="submission" date="2020-06" db="EMBL/GenBank/DDBJ databases">
        <title>Genome sequence of Rhizobium sp strain ADMK78.</title>
        <authorList>
            <person name="Rahi P."/>
        </authorList>
    </citation>
    <scope>NUCLEOTIDE SEQUENCE [LARGE SCALE GENOMIC DNA]</scope>
    <source>
        <strain evidence="10 11">ADMK78</strain>
    </source>
</reference>
<dbReference type="Pfam" id="PF00005">
    <property type="entry name" value="ABC_tran"/>
    <property type="match status" value="1"/>
</dbReference>
<dbReference type="PANTHER" id="PTHR42781">
    <property type="entry name" value="SPERMIDINE/PUTRESCINE IMPORT ATP-BINDING PROTEIN POTA"/>
    <property type="match status" value="1"/>
</dbReference>
<protein>
    <submittedName>
        <fullName evidence="10">ATP-binding cassette domain-containing protein</fullName>
    </submittedName>
</protein>
<keyword evidence="4" id="KW-0997">Cell inner membrane</keyword>
<dbReference type="InterPro" id="IPR050093">
    <property type="entry name" value="ABC_SmlMolc_Importer"/>
</dbReference>
<dbReference type="InterPro" id="IPR003439">
    <property type="entry name" value="ABC_transporter-like_ATP-bd"/>
</dbReference>
<evidence type="ECO:0000313" key="11">
    <source>
        <dbReference type="Proteomes" id="UP000308530"/>
    </source>
</evidence>
<evidence type="ECO:0000256" key="4">
    <source>
        <dbReference type="ARBA" id="ARBA00022519"/>
    </source>
</evidence>
<dbReference type="EMBL" id="CP058350">
    <property type="protein sequence ID" value="QLF71264.1"/>
    <property type="molecule type" value="Genomic_DNA"/>
</dbReference>
<dbReference type="Proteomes" id="UP000308530">
    <property type="component" value="Chromosome"/>
</dbReference>
<sequence>MTADHLAIQLQSVGLKLGHRDFDFDLGIERGVVTAVAGASGSGKSTLLNLIAGFEQPQVGRVLIDGQDVTDLPPARRPISLVFQDNNLFAHLDLFTNIGLGIHPAMRLAPGDRLTVSRALERVGLAGFERRLPGSLSGGERQRAAFARALVRRKPVLLLDEPFAALDPGLRSSMADLLIDLHRDSVPTIVLVTHDPRDIERLADRVIFLDQGRVIVDAPTAEFWNKTGLDPVARFLGVNRMAVGSP</sequence>
<dbReference type="GO" id="GO:0005524">
    <property type="term" value="F:ATP binding"/>
    <property type="evidence" value="ECO:0007669"/>
    <property type="project" value="UniProtKB-KW"/>
</dbReference>
<keyword evidence="3" id="KW-1003">Cell membrane</keyword>
<evidence type="ECO:0000256" key="8">
    <source>
        <dbReference type="ARBA" id="ARBA00023136"/>
    </source>
</evidence>
<evidence type="ECO:0000259" key="9">
    <source>
        <dbReference type="PROSITE" id="PS50893"/>
    </source>
</evidence>
<evidence type="ECO:0000313" key="10">
    <source>
        <dbReference type="EMBL" id="QLF71264.1"/>
    </source>
</evidence>
<dbReference type="SUPFAM" id="SSF52540">
    <property type="entry name" value="P-loop containing nucleoside triphosphate hydrolases"/>
    <property type="match status" value="1"/>
</dbReference>
<dbReference type="InterPro" id="IPR003593">
    <property type="entry name" value="AAA+_ATPase"/>
</dbReference>
<evidence type="ECO:0000256" key="5">
    <source>
        <dbReference type="ARBA" id="ARBA00022741"/>
    </source>
</evidence>
<dbReference type="SMART" id="SM00382">
    <property type="entry name" value="AAA"/>
    <property type="match status" value="1"/>
</dbReference>
<evidence type="ECO:0000256" key="3">
    <source>
        <dbReference type="ARBA" id="ARBA00022475"/>
    </source>
</evidence>
<organism evidence="10 11">
    <name type="scientific">Peteryoungia desertarenae</name>
    <dbReference type="NCBI Taxonomy" id="1813451"/>
    <lineage>
        <taxon>Bacteria</taxon>
        <taxon>Pseudomonadati</taxon>
        <taxon>Pseudomonadota</taxon>
        <taxon>Alphaproteobacteria</taxon>
        <taxon>Hyphomicrobiales</taxon>
        <taxon>Rhizobiaceae</taxon>
        <taxon>Peteryoungia</taxon>
    </lineage>
</organism>